<evidence type="ECO:0000313" key="12">
    <source>
        <dbReference type="Proteomes" id="UP000001514"/>
    </source>
</evidence>
<dbReference type="PANTHER" id="PTHR10830">
    <property type="entry name" value="DOLICHYL-DIPHOSPHOOLIGOSACCHARIDE--PROTEIN GLYCOSYLTRANSFERASE 48 KDA SUBUNIT"/>
    <property type="match status" value="1"/>
</dbReference>
<dbReference type="HOGENOM" id="CLU_031804_0_0_1"/>
<protein>
    <recommendedName>
        <fullName evidence="8">Dolichyl-diphosphooligosaccharide--protein glycosyltransferase 48 kDa subunit</fullName>
        <shortName evidence="8">Oligosaccharyl transferase 48 kDa subunit</shortName>
    </recommendedName>
</protein>
<evidence type="ECO:0000256" key="3">
    <source>
        <dbReference type="ARBA" id="ARBA00008743"/>
    </source>
</evidence>
<dbReference type="Gramene" id="EFJ35422">
    <property type="protein sequence ID" value="EFJ35422"/>
    <property type="gene ID" value="SELMODRAFT_141539"/>
</dbReference>
<dbReference type="InterPro" id="IPR055459">
    <property type="entry name" value="OST48_MD"/>
</dbReference>
<dbReference type="OMA" id="AHDEYPR"/>
<dbReference type="PANTHER" id="PTHR10830:SF0">
    <property type="entry name" value="DOLICHYL-DIPHOSPHOOLIGOSACCHARIDE--PROTEIN GLYCOSYLTRANSFERASE 48 KDA SUBUNIT"/>
    <property type="match status" value="1"/>
</dbReference>
<keyword evidence="7 8" id="KW-0472">Membrane</keyword>
<organism evidence="12">
    <name type="scientific">Selaginella moellendorffii</name>
    <name type="common">Spikemoss</name>
    <dbReference type="NCBI Taxonomy" id="88036"/>
    <lineage>
        <taxon>Eukaryota</taxon>
        <taxon>Viridiplantae</taxon>
        <taxon>Streptophyta</taxon>
        <taxon>Embryophyta</taxon>
        <taxon>Tracheophyta</taxon>
        <taxon>Lycopodiopsida</taxon>
        <taxon>Selaginellales</taxon>
        <taxon>Selaginellaceae</taxon>
        <taxon>Selaginella</taxon>
    </lineage>
</organism>
<keyword evidence="4 8" id="KW-0812">Transmembrane</keyword>
<evidence type="ECO:0000256" key="6">
    <source>
        <dbReference type="ARBA" id="ARBA00022989"/>
    </source>
</evidence>
<proteinExistence type="inferred from homology"/>
<accession>D8QXI0</accession>
<dbReference type="GO" id="GO:0008250">
    <property type="term" value="C:oligosaccharyltransferase complex"/>
    <property type="evidence" value="ECO:0000318"/>
    <property type="project" value="GO_Central"/>
</dbReference>
<dbReference type="InParanoid" id="D8QXI0"/>
<name>D8QXI0_SELML</name>
<evidence type="ECO:0000259" key="10">
    <source>
        <dbReference type="Pfam" id="PF23358"/>
    </source>
</evidence>
<reference evidence="11 12" key="1">
    <citation type="journal article" date="2011" name="Science">
        <title>The Selaginella genome identifies genetic changes associated with the evolution of vascular plants.</title>
        <authorList>
            <person name="Banks J.A."/>
            <person name="Nishiyama T."/>
            <person name="Hasebe M."/>
            <person name="Bowman J.L."/>
            <person name="Gribskov M."/>
            <person name="dePamphilis C."/>
            <person name="Albert V.A."/>
            <person name="Aono N."/>
            <person name="Aoyama T."/>
            <person name="Ambrose B.A."/>
            <person name="Ashton N.W."/>
            <person name="Axtell M.J."/>
            <person name="Barker E."/>
            <person name="Barker M.S."/>
            <person name="Bennetzen J.L."/>
            <person name="Bonawitz N.D."/>
            <person name="Chapple C."/>
            <person name="Cheng C."/>
            <person name="Correa L.G."/>
            <person name="Dacre M."/>
            <person name="DeBarry J."/>
            <person name="Dreyer I."/>
            <person name="Elias M."/>
            <person name="Engstrom E.M."/>
            <person name="Estelle M."/>
            <person name="Feng L."/>
            <person name="Finet C."/>
            <person name="Floyd S.K."/>
            <person name="Frommer W.B."/>
            <person name="Fujita T."/>
            <person name="Gramzow L."/>
            <person name="Gutensohn M."/>
            <person name="Harholt J."/>
            <person name="Hattori M."/>
            <person name="Heyl A."/>
            <person name="Hirai T."/>
            <person name="Hiwatashi Y."/>
            <person name="Ishikawa M."/>
            <person name="Iwata M."/>
            <person name="Karol K.G."/>
            <person name="Koehler B."/>
            <person name="Kolukisaoglu U."/>
            <person name="Kubo M."/>
            <person name="Kurata T."/>
            <person name="Lalonde S."/>
            <person name="Li K."/>
            <person name="Li Y."/>
            <person name="Litt A."/>
            <person name="Lyons E."/>
            <person name="Manning G."/>
            <person name="Maruyama T."/>
            <person name="Michael T.P."/>
            <person name="Mikami K."/>
            <person name="Miyazaki S."/>
            <person name="Morinaga S."/>
            <person name="Murata T."/>
            <person name="Mueller-Roeber B."/>
            <person name="Nelson D.R."/>
            <person name="Obara M."/>
            <person name="Oguri Y."/>
            <person name="Olmstead R.G."/>
            <person name="Onodera N."/>
            <person name="Petersen B.L."/>
            <person name="Pils B."/>
            <person name="Prigge M."/>
            <person name="Rensing S.A."/>
            <person name="Riano-Pachon D.M."/>
            <person name="Roberts A.W."/>
            <person name="Sato Y."/>
            <person name="Scheller H.V."/>
            <person name="Schulz B."/>
            <person name="Schulz C."/>
            <person name="Shakirov E.V."/>
            <person name="Shibagaki N."/>
            <person name="Shinohara N."/>
            <person name="Shippen D.E."/>
            <person name="Soerensen I."/>
            <person name="Sotooka R."/>
            <person name="Sugimoto N."/>
            <person name="Sugita M."/>
            <person name="Sumikawa N."/>
            <person name="Tanurdzic M."/>
            <person name="Theissen G."/>
            <person name="Ulvskov P."/>
            <person name="Wakazuki S."/>
            <person name="Weng J.K."/>
            <person name="Willats W.W."/>
            <person name="Wipf D."/>
            <person name="Wolf P.G."/>
            <person name="Yang L."/>
            <person name="Zimmer A.D."/>
            <person name="Zhu Q."/>
            <person name="Mitros T."/>
            <person name="Hellsten U."/>
            <person name="Loque D."/>
            <person name="Otillar R."/>
            <person name="Salamov A."/>
            <person name="Schmutz J."/>
            <person name="Shapiro H."/>
            <person name="Lindquist E."/>
            <person name="Lucas S."/>
            <person name="Rokhsar D."/>
            <person name="Grigoriev I.V."/>
        </authorList>
    </citation>
    <scope>NUCLEOTIDE SEQUENCE [LARGE SCALE GENOMIC DNA]</scope>
</reference>
<comment type="similarity">
    <text evidence="3 8">Belongs to the DDOST 48 kDa subunit family.</text>
</comment>
<feature type="domain" description="OST48 middle" evidence="10">
    <location>
        <begin position="283"/>
        <end position="421"/>
    </location>
</feature>
<feature type="transmembrane region" description="Helical" evidence="8">
    <location>
        <begin position="397"/>
        <end position="419"/>
    </location>
</feature>
<evidence type="ECO:0000256" key="5">
    <source>
        <dbReference type="ARBA" id="ARBA00022824"/>
    </source>
</evidence>
<dbReference type="KEGG" id="smo:SELMODRAFT_141539"/>
<sequence>MLSCAAFTEENPTDRRVLVLLEDLAIESTHSLFFKSLSDRGYELDLKLSTDPKLALQRYGEYLYDALVIFSPSVEKLGGSLTSEAVLDFVDSGHDLILAANSTTSQFIRNLAAECGVEFEEDFDSVVIDHLSFDDARDAKDHSLLAAKNLIKSKVILGAKEIQAPILYRGIGHVVSPANSLAIKVLTASSSAYSANPNAVLASPPALTGTSIGLVSVVQARNNARILISGSLDMFSDNFINSPVRITGSTERFDKSGNQEFVDELSKWVFHERGHLKAVNLQHHKVGESGEPSMYRITDHLEFSLEIYEWTGKNWQPYQADDVQVEFYMMSPYVLKTLNHNGKGKYETSFQVPDVYGVFQFKVDYKRLGYTTLDLSKQIPVRPSRHNEYERFIKAAYPYYGGAFSMMAGFFVFGIAFLYHK</sequence>
<evidence type="ECO:0000256" key="8">
    <source>
        <dbReference type="RuleBase" id="RU361142"/>
    </source>
</evidence>
<dbReference type="Pfam" id="PF03345">
    <property type="entry name" value="OST48_N"/>
    <property type="match status" value="1"/>
</dbReference>
<comment type="subunit">
    <text evidence="8">Component of the oligosaccharyltransferase (OST) complex.</text>
</comment>
<dbReference type="UniPathway" id="UPA00378"/>
<dbReference type="GO" id="GO:0018279">
    <property type="term" value="P:protein N-linked glycosylation via asparagine"/>
    <property type="evidence" value="ECO:0000318"/>
    <property type="project" value="GO_Central"/>
</dbReference>
<dbReference type="AlphaFoldDB" id="D8QXI0"/>
<evidence type="ECO:0000256" key="4">
    <source>
        <dbReference type="ARBA" id="ARBA00022692"/>
    </source>
</evidence>
<dbReference type="FunCoup" id="D8QXI0">
    <property type="interactions" value="5238"/>
</dbReference>
<feature type="domain" description="OST48 N-terminal" evidence="9">
    <location>
        <begin position="16"/>
        <end position="269"/>
    </location>
</feature>
<evidence type="ECO:0000256" key="1">
    <source>
        <dbReference type="ARBA" id="ARBA00004479"/>
    </source>
</evidence>
<evidence type="ECO:0000256" key="2">
    <source>
        <dbReference type="ARBA" id="ARBA00004922"/>
    </source>
</evidence>
<comment type="pathway">
    <text evidence="2 8">Protein modification; protein glycosylation.</text>
</comment>
<dbReference type="Pfam" id="PF23358">
    <property type="entry name" value="OST48_MD"/>
    <property type="match status" value="1"/>
</dbReference>
<gene>
    <name evidence="11" type="ORF">SELMODRAFT_141539</name>
</gene>
<dbReference type="Proteomes" id="UP000001514">
    <property type="component" value="Unassembled WGS sequence"/>
</dbReference>
<evidence type="ECO:0000259" key="9">
    <source>
        <dbReference type="Pfam" id="PF03345"/>
    </source>
</evidence>
<keyword evidence="6 8" id="KW-1133">Transmembrane helix</keyword>
<dbReference type="EMBL" id="GL377568">
    <property type="protein sequence ID" value="EFJ35422.1"/>
    <property type="molecule type" value="Genomic_DNA"/>
</dbReference>
<evidence type="ECO:0000256" key="7">
    <source>
        <dbReference type="ARBA" id="ARBA00023136"/>
    </source>
</evidence>
<dbReference type="STRING" id="88036.D8QXI0"/>
<dbReference type="eggNOG" id="KOG2754">
    <property type="taxonomic scope" value="Eukaryota"/>
</dbReference>
<dbReference type="InterPro" id="IPR005013">
    <property type="entry name" value="DDOST_48_kDa_subunit"/>
</dbReference>
<comment type="subcellular location">
    <subcellularLocation>
        <location evidence="8">Endoplasmic reticulum membrane</location>
        <topology evidence="8">Single-pass type I membrane protein</topology>
    </subcellularLocation>
    <subcellularLocation>
        <location evidence="1">Membrane</location>
        <topology evidence="1">Single-pass type I membrane protein</topology>
    </subcellularLocation>
</comment>
<evidence type="ECO:0000313" key="11">
    <source>
        <dbReference type="EMBL" id="EFJ35422.1"/>
    </source>
</evidence>
<comment type="function">
    <text evidence="8">Subunit of the oligosaccharyl transferase (OST) complex that catalyzes the initial transfer of a defined glycan (Glc(3)Man(9)GlcNAc(2) in eukaryotes) from the lipid carrier dolichol-pyrophosphate to an asparagine residue within an Asn-X-Ser/Thr consensus motif in nascent polypeptide chains, the first step in protein N-glycosylation. N-glycosylation occurs cotranslationally and the complex associates with the Sec61 complex at the channel-forming translocon complex that mediates protein translocation across the endoplasmic reticulum (ER).</text>
</comment>
<keyword evidence="5 8" id="KW-0256">Endoplasmic reticulum</keyword>
<keyword evidence="12" id="KW-1185">Reference proteome</keyword>
<dbReference type="InterPro" id="IPR055457">
    <property type="entry name" value="OST48_N"/>
</dbReference>